<comment type="caution">
    <text evidence="1">The sequence shown here is derived from an EMBL/GenBank/DDBJ whole genome shotgun (WGS) entry which is preliminary data.</text>
</comment>
<proteinExistence type="predicted"/>
<keyword evidence="2" id="KW-1185">Reference proteome</keyword>
<accession>A0ACC0W7W2</accession>
<organism evidence="1 2">
    <name type="scientific">Peronosclerospora sorghi</name>
    <dbReference type="NCBI Taxonomy" id="230839"/>
    <lineage>
        <taxon>Eukaryota</taxon>
        <taxon>Sar</taxon>
        <taxon>Stramenopiles</taxon>
        <taxon>Oomycota</taxon>
        <taxon>Peronosporomycetes</taxon>
        <taxon>Peronosporales</taxon>
        <taxon>Peronosporaceae</taxon>
        <taxon>Peronosclerospora</taxon>
    </lineage>
</organism>
<evidence type="ECO:0000313" key="1">
    <source>
        <dbReference type="EMBL" id="KAI9914532.1"/>
    </source>
</evidence>
<dbReference type="EMBL" id="CM047582">
    <property type="protein sequence ID" value="KAI9914532.1"/>
    <property type="molecule type" value="Genomic_DNA"/>
</dbReference>
<name>A0ACC0W7W2_9STRA</name>
<dbReference type="Proteomes" id="UP001163321">
    <property type="component" value="Chromosome 3"/>
</dbReference>
<reference evidence="1 2" key="1">
    <citation type="journal article" date="2022" name="bioRxiv">
        <title>The genome of the oomycete Peronosclerospora sorghi, a cosmopolitan pathogen of maize and sorghum, is inflated with dispersed pseudogenes.</title>
        <authorList>
            <person name="Fletcher K."/>
            <person name="Martin F."/>
            <person name="Isakeit T."/>
            <person name="Cavanaugh K."/>
            <person name="Magill C."/>
            <person name="Michelmore R."/>
        </authorList>
    </citation>
    <scope>NUCLEOTIDE SEQUENCE [LARGE SCALE GENOMIC DNA]</scope>
    <source>
        <strain evidence="1">P6</strain>
    </source>
</reference>
<protein>
    <submittedName>
        <fullName evidence="1">Uncharacterized protein</fullName>
    </submittedName>
</protein>
<sequence>MKTQFLVLIASTWCPATPVRAAVEATDAAALDLDHSTRVDRNETRNLRKKKEDLTDVSDEERMIPDLLSQLASHPLRAEFDIARIEENPAQKEFKMDINSIGQSLHQVRQHSISSNKNADDRITMALGYEYFKRLEATEATAKMFSLAPLDNLHSDEEVRLKQFLAEHGISSGRAIWRYRWLVKQAKTKLNSRTIHLMILGGEVLDSNPLVQASHARCLEPCHVKVLLDEIPHGNGDEGDEELLKKAVDKAMGEYLTLKKRRDDLD</sequence>
<gene>
    <name evidence="1" type="ORF">PsorP6_007840</name>
</gene>
<evidence type="ECO:0000313" key="2">
    <source>
        <dbReference type="Proteomes" id="UP001163321"/>
    </source>
</evidence>